<feature type="transmembrane region" description="Helical" evidence="1">
    <location>
        <begin position="113"/>
        <end position="130"/>
    </location>
</feature>
<keyword evidence="1" id="KW-1133">Transmembrane helix</keyword>
<keyword evidence="3" id="KW-1185">Reference proteome</keyword>
<proteinExistence type="predicted"/>
<evidence type="ECO:0000313" key="2">
    <source>
        <dbReference type="EMBL" id="CAI2383388.1"/>
    </source>
</evidence>
<evidence type="ECO:0000256" key="1">
    <source>
        <dbReference type="SAM" id="Phobius"/>
    </source>
</evidence>
<keyword evidence="1" id="KW-0472">Membrane</keyword>
<reference evidence="2" key="1">
    <citation type="submission" date="2023-07" db="EMBL/GenBank/DDBJ databases">
        <authorList>
            <consortium name="AG Swart"/>
            <person name="Singh M."/>
            <person name="Singh A."/>
            <person name="Seah K."/>
            <person name="Emmerich C."/>
        </authorList>
    </citation>
    <scope>NUCLEOTIDE SEQUENCE</scope>
    <source>
        <strain evidence="2">DP1</strain>
    </source>
</reference>
<keyword evidence="1" id="KW-0812">Transmembrane</keyword>
<dbReference type="EMBL" id="CAMPGE010025652">
    <property type="protein sequence ID" value="CAI2383388.1"/>
    <property type="molecule type" value="Genomic_DNA"/>
</dbReference>
<organism evidence="2 3">
    <name type="scientific">Euplotes crassus</name>
    <dbReference type="NCBI Taxonomy" id="5936"/>
    <lineage>
        <taxon>Eukaryota</taxon>
        <taxon>Sar</taxon>
        <taxon>Alveolata</taxon>
        <taxon>Ciliophora</taxon>
        <taxon>Intramacronucleata</taxon>
        <taxon>Spirotrichea</taxon>
        <taxon>Hypotrichia</taxon>
        <taxon>Euplotida</taxon>
        <taxon>Euplotidae</taxon>
        <taxon>Moneuplotes</taxon>
    </lineage>
</organism>
<dbReference type="AlphaFoldDB" id="A0AAD1Y2A9"/>
<name>A0AAD1Y2A9_EUPCR</name>
<evidence type="ECO:0000313" key="3">
    <source>
        <dbReference type="Proteomes" id="UP001295684"/>
    </source>
</evidence>
<feature type="transmembrane region" description="Helical" evidence="1">
    <location>
        <begin position="173"/>
        <end position="193"/>
    </location>
</feature>
<feature type="transmembrane region" description="Helical" evidence="1">
    <location>
        <begin position="142"/>
        <end position="161"/>
    </location>
</feature>
<sequence length="330" mass="38005">MKLPRINVTSEQDSKISTKVKYFSGIPILETQWPFLQEQQKGWDRGNITSRAQLRNAHMDCIAKKSKSFLMKIFEISNQFCETDRRFAELEAQIPQKEIDQLNRSAVEYLKKLAVPLILLNILLYIIKALKSPRTQQDHDQVVANFLFLVLSCAPIYFILLSSIQEPTLGKPIIWVWFRTCLFCIVPPALEILKSSKKLAKNKILQTQARILVSSLCKLNGKASLHSCMSSLIQQILSNRRSQEQNQDAESDVCECKPCIQNSAQRYYELFNFIGMSFGHLESFIENNISSQELHDADIKECTDGIKRFKKRKYIIQITSGSSRRHLELV</sequence>
<accession>A0AAD1Y2A9</accession>
<protein>
    <submittedName>
        <fullName evidence="2">Uncharacterized protein</fullName>
    </submittedName>
</protein>
<dbReference type="Proteomes" id="UP001295684">
    <property type="component" value="Unassembled WGS sequence"/>
</dbReference>
<comment type="caution">
    <text evidence="2">The sequence shown here is derived from an EMBL/GenBank/DDBJ whole genome shotgun (WGS) entry which is preliminary data.</text>
</comment>
<gene>
    <name evidence="2" type="ORF">ECRASSUSDP1_LOCUS24887</name>
</gene>